<dbReference type="PATRIC" id="fig|1300344.3.peg.3089"/>
<dbReference type="GO" id="GO:0004540">
    <property type="term" value="F:RNA nuclease activity"/>
    <property type="evidence" value="ECO:0007669"/>
    <property type="project" value="InterPro"/>
</dbReference>
<proteinExistence type="predicted"/>
<feature type="domain" description="NYN" evidence="1">
    <location>
        <begin position="37"/>
        <end position="168"/>
    </location>
</feature>
<dbReference type="Proteomes" id="UP000076794">
    <property type="component" value="Chromosome"/>
</dbReference>
<dbReference type="Pfam" id="PF01936">
    <property type="entry name" value="NYN"/>
    <property type="match status" value="1"/>
</dbReference>
<accession>A0A161I3G3</accession>
<dbReference type="AlphaFoldDB" id="A0A161I3G3"/>
<protein>
    <submittedName>
        <fullName evidence="2">NYN domain protein</fullName>
    </submittedName>
</protein>
<dbReference type="KEGG" id="ido:I598_3070"/>
<dbReference type="STRING" id="1300344.I598_3070"/>
<dbReference type="EMBL" id="CP014209">
    <property type="protein sequence ID" value="ANC32585.1"/>
    <property type="molecule type" value="Genomic_DNA"/>
</dbReference>
<dbReference type="Gene3D" id="3.40.50.1010">
    <property type="entry name" value="5'-nuclease"/>
    <property type="match status" value="1"/>
</dbReference>
<evidence type="ECO:0000313" key="2">
    <source>
        <dbReference type="EMBL" id="ANC32585.1"/>
    </source>
</evidence>
<reference evidence="2 3" key="1">
    <citation type="submission" date="2016-01" db="EMBL/GenBank/DDBJ databases">
        <title>Complete genome sequence of a soil Actinobacterium, Isoptericola dokdonensis DS-3.</title>
        <authorList>
            <person name="Kwon S.-K."/>
            <person name="Kim J.F."/>
        </authorList>
    </citation>
    <scope>NUCLEOTIDE SEQUENCE [LARGE SCALE GENOMIC DNA]</scope>
    <source>
        <strain evidence="2 3">DS-3</strain>
    </source>
</reference>
<evidence type="ECO:0000259" key="1">
    <source>
        <dbReference type="Pfam" id="PF01936"/>
    </source>
</evidence>
<name>A0A161I3G3_9MICO</name>
<gene>
    <name evidence="2" type="ORF">I598_3070</name>
</gene>
<evidence type="ECO:0000313" key="3">
    <source>
        <dbReference type="Proteomes" id="UP000076794"/>
    </source>
</evidence>
<sequence>MPIQPLATVPPAYPGGMASLFTEASAAPAQRPARVTYLLVDGENIDATLGMNVLNRRPNPEERPRWDRITGFAQKVWGQDVVPLFFLNATSGQMPMPFVQALMAMGYRPIPLAANGDEKVVDLGIQMTLDAIVDRDADVLLASHDGDFLPQVERLVGQDRRVGLLAFREFVNLQLAGLVPDGLEIFDLEGDVDAFTSPLPRVRIIPIDEFDPLRYL</sequence>
<organism evidence="2 3">
    <name type="scientific">Isoptericola dokdonensis DS-3</name>
    <dbReference type="NCBI Taxonomy" id="1300344"/>
    <lineage>
        <taxon>Bacteria</taxon>
        <taxon>Bacillati</taxon>
        <taxon>Actinomycetota</taxon>
        <taxon>Actinomycetes</taxon>
        <taxon>Micrococcales</taxon>
        <taxon>Promicromonosporaceae</taxon>
        <taxon>Isoptericola</taxon>
    </lineage>
</organism>
<dbReference type="InterPro" id="IPR021139">
    <property type="entry name" value="NYN"/>
</dbReference>
<keyword evidence="3" id="KW-1185">Reference proteome</keyword>